<dbReference type="GO" id="GO:0120518">
    <property type="term" value="F:protein N-terminal-methionine acetyltransferase activity"/>
    <property type="evidence" value="ECO:0007669"/>
    <property type="project" value="UniProtKB-EC"/>
</dbReference>
<evidence type="ECO:0000256" key="10">
    <source>
        <dbReference type="ARBA" id="ARBA00052207"/>
    </source>
</evidence>
<sequence length="456" mass="51748">MDNPESPVVEHQKLLTSQKLKKKSKNKKSSGKGVANNSSIDPFTEVAKKSETRIKTSGVEMVSENGLLAKLEQHLHITEEGLQFNGTGESFNSRSVQNGHHSPANDTATNTRTQQQTSLIETAAAGTLKKSKSKNKQRNKEANREYEYNTSQLKRYNCNRDSSSPIFSKRTDIKNNTTEIDMVEVKNGFHNCVNERNVEMHSKMFPQQCLSNESNTAYINPDTITKALVNPESVLIFDSASQQNPSATTTAALTNSSNSYDITTIPKQNNTAKPNSEGAFQAKQKVENQPMLRSVATANEVDLANVHIDYKEYESELQMHDIMRLIQAELSEPYSIYTYRYFIYNWPKLCFLAAHGNEYVGAIVCKLDMHMNVRRGYIAMLAVRKEYRKLKIGTTLVQKAIEAMLADNADEVVLETEMRNVPALRLYENLGFVRDKRLFRYYLNGVDALRLKLWFR</sequence>
<feature type="region of interest" description="Disordered" evidence="16">
    <location>
        <begin position="1"/>
        <end position="39"/>
    </location>
</feature>
<evidence type="ECO:0000256" key="5">
    <source>
        <dbReference type="ARBA" id="ARBA00023242"/>
    </source>
</evidence>
<dbReference type="GO" id="GO:0005634">
    <property type="term" value="C:nucleus"/>
    <property type="evidence" value="ECO:0007669"/>
    <property type="project" value="UniProtKB-SubCell"/>
</dbReference>
<evidence type="ECO:0000256" key="1">
    <source>
        <dbReference type="ARBA" id="ARBA00004123"/>
    </source>
</evidence>
<evidence type="ECO:0000256" key="16">
    <source>
        <dbReference type="SAM" id="MobiDB-lite"/>
    </source>
</evidence>
<evidence type="ECO:0000256" key="2">
    <source>
        <dbReference type="ARBA" id="ARBA00004496"/>
    </source>
</evidence>
<dbReference type="AlphaFoldDB" id="W8CA96"/>
<comment type="catalytic activity">
    <reaction evidence="10">
        <text>N-terminal L-methionyl-L-tyrosyl-[protein] + acetyl-CoA = N-terminal N(alpha)-acetyl-L-methionyl-L-tyrosyl-[protein] + CoA + H(+)</text>
        <dbReference type="Rhea" id="RHEA:50532"/>
        <dbReference type="Rhea" id="RHEA-COMP:12717"/>
        <dbReference type="Rhea" id="RHEA-COMP:12718"/>
        <dbReference type="ChEBI" id="CHEBI:15378"/>
        <dbReference type="ChEBI" id="CHEBI:57287"/>
        <dbReference type="ChEBI" id="CHEBI:57288"/>
        <dbReference type="ChEBI" id="CHEBI:133384"/>
        <dbReference type="ChEBI" id="CHEBI:133385"/>
        <dbReference type="EC" id="2.3.1.256"/>
    </reaction>
</comment>
<keyword evidence="6" id="KW-0012">Acyltransferase</keyword>
<evidence type="ECO:0000259" key="17">
    <source>
        <dbReference type="PROSITE" id="PS51186"/>
    </source>
</evidence>
<dbReference type="OrthoDB" id="249099at2759"/>
<evidence type="ECO:0000256" key="7">
    <source>
        <dbReference type="ARBA" id="ARBA00024025"/>
    </source>
</evidence>
<name>W8CA96_CERCA</name>
<dbReference type="PROSITE" id="PS51186">
    <property type="entry name" value="GNAT"/>
    <property type="match status" value="1"/>
</dbReference>
<evidence type="ECO:0000256" key="13">
    <source>
        <dbReference type="ARBA" id="ARBA00066994"/>
    </source>
</evidence>
<comment type="similarity">
    <text evidence="7">Belongs to the acetyltransferase family. MAK3 subfamily.</text>
</comment>
<dbReference type="EMBL" id="GAMC01001480">
    <property type="protein sequence ID" value="JAC05076.1"/>
    <property type="molecule type" value="mRNA"/>
</dbReference>
<dbReference type="EMBL" id="GAMC01001479">
    <property type="protein sequence ID" value="JAC05077.1"/>
    <property type="molecule type" value="mRNA"/>
</dbReference>
<dbReference type="CDD" id="cd04301">
    <property type="entry name" value="NAT_SF"/>
    <property type="match status" value="1"/>
</dbReference>
<feature type="region of interest" description="Disordered" evidence="16">
    <location>
        <begin position="84"/>
        <end position="145"/>
    </location>
</feature>
<evidence type="ECO:0000256" key="8">
    <source>
        <dbReference type="ARBA" id="ARBA00050754"/>
    </source>
</evidence>
<gene>
    <name evidence="18" type="primary">NAA30</name>
</gene>
<accession>W8CA96</accession>
<organism evidence="18">
    <name type="scientific">Ceratitis capitata</name>
    <name type="common">Mediterranean fruit fly</name>
    <name type="synonym">Tephritis capitata</name>
    <dbReference type="NCBI Taxonomy" id="7213"/>
    <lineage>
        <taxon>Eukaryota</taxon>
        <taxon>Metazoa</taxon>
        <taxon>Ecdysozoa</taxon>
        <taxon>Arthropoda</taxon>
        <taxon>Hexapoda</taxon>
        <taxon>Insecta</taxon>
        <taxon>Pterygota</taxon>
        <taxon>Neoptera</taxon>
        <taxon>Endopterygota</taxon>
        <taxon>Diptera</taxon>
        <taxon>Brachycera</taxon>
        <taxon>Muscomorpha</taxon>
        <taxon>Tephritoidea</taxon>
        <taxon>Tephritidae</taxon>
        <taxon>Ceratitis</taxon>
        <taxon>Ceratitis</taxon>
    </lineage>
</organism>
<comment type="subcellular location">
    <subcellularLocation>
        <location evidence="2">Cytoplasm</location>
    </subcellularLocation>
    <subcellularLocation>
        <location evidence="1">Nucleus</location>
    </subcellularLocation>
</comment>
<evidence type="ECO:0000256" key="15">
    <source>
        <dbReference type="ARBA" id="ARBA00078622"/>
    </source>
</evidence>
<protein>
    <recommendedName>
        <fullName evidence="13">N-terminal methionine N(alpha)-acetyltransferase NatC</fullName>
        <ecNumber evidence="13">2.3.1.256</ecNumber>
    </recommendedName>
    <alternativeName>
        <fullName evidence="14">N-acetyltransferase MAK3 homolog</fullName>
    </alternativeName>
    <alternativeName>
        <fullName evidence="15">NatC catalytic subunit</fullName>
    </alternativeName>
</protein>
<keyword evidence="3" id="KW-0963">Cytoplasm</keyword>
<dbReference type="PANTHER" id="PTHR45896">
    <property type="entry name" value="N-ALPHA-ACETYLTRANSFERASE 30"/>
    <property type="match status" value="1"/>
</dbReference>
<comment type="catalytic activity">
    <reaction evidence="8">
        <text>N-terminal L-methionyl-L-isoleucyl-[protein] + acetyl-CoA = N-terminal N(alpha)-acetyl-L-methionyl-L-isoleucyl-[protein] + CoA + H(+)</text>
        <dbReference type="Rhea" id="RHEA:50524"/>
        <dbReference type="Rhea" id="RHEA-COMP:12713"/>
        <dbReference type="Rhea" id="RHEA-COMP:12714"/>
        <dbReference type="ChEBI" id="CHEBI:15378"/>
        <dbReference type="ChEBI" id="CHEBI:57287"/>
        <dbReference type="ChEBI" id="CHEBI:57288"/>
        <dbReference type="ChEBI" id="CHEBI:133379"/>
        <dbReference type="ChEBI" id="CHEBI:133380"/>
        <dbReference type="EC" id="2.3.1.256"/>
    </reaction>
</comment>
<dbReference type="KEGG" id="ccat:101460665"/>
<proteinExistence type="evidence at transcript level"/>
<evidence type="ECO:0000256" key="3">
    <source>
        <dbReference type="ARBA" id="ARBA00022490"/>
    </source>
</evidence>
<dbReference type="Pfam" id="PF00583">
    <property type="entry name" value="Acetyltransf_1"/>
    <property type="match status" value="1"/>
</dbReference>
<evidence type="ECO:0000256" key="9">
    <source>
        <dbReference type="ARBA" id="ARBA00051225"/>
    </source>
</evidence>
<dbReference type="Gene3D" id="3.40.630.30">
    <property type="match status" value="1"/>
</dbReference>
<dbReference type="PANTHER" id="PTHR45896:SF1">
    <property type="entry name" value="N-ALPHA-ACETYLTRANSFERASE 30"/>
    <property type="match status" value="1"/>
</dbReference>
<feature type="compositionally biased region" description="Basic residues" evidence="16">
    <location>
        <begin position="19"/>
        <end position="30"/>
    </location>
</feature>
<dbReference type="EC" id="2.3.1.256" evidence="13"/>
<evidence type="ECO:0000256" key="4">
    <source>
        <dbReference type="ARBA" id="ARBA00022679"/>
    </source>
</evidence>
<comment type="catalytic activity">
    <reaction evidence="12">
        <text>N-terminal L-methionyl-L-tryptophyl-[protein] + acetyl-CoA = N-terminal N(alpha)-acetyl-L-methionyl-L-tryptophyl-[protein] + CoA + H(+)</text>
        <dbReference type="Rhea" id="RHEA:50560"/>
        <dbReference type="Rhea" id="RHEA-COMP:12724"/>
        <dbReference type="Rhea" id="RHEA-COMP:12725"/>
        <dbReference type="ChEBI" id="CHEBI:15378"/>
        <dbReference type="ChEBI" id="CHEBI:57287"/>
        <dbReference type="ChEBI" id="CHEBI:57288"/>
        <dbReference type="ChEBI" id="CHEBI:133386"/>
        <dbReference type="ChEBI" id="CHEBI:133387"/>
        <dbReference type="EC" id="2.3.1.256"/>
    </reaction>
</comment>
<dbReference type="InterPro" id="IPR044542">
    <property type="entry name" value="NAA30-like"/>
</dbReference>
<reference evidence="18" key="2">
    <citation type="journal article" date="2014" name="BMC Genomics">
        <title>A genomic perspective to assessing quality of mass-reared SIT flies used in Mediterranean fruit fly (Ceratitis capitata) eradication in California.</title>
        <authorList>
            <person name="Calla B."/>
            <person name="Hall B."/>
            <person name="Hou S."/>
            <person name="Geib S.M."/>
        </authorList>
    </citation>
    <scope>NUCLEOTIDE SEQUENCE</scope>
</reference>
<evidence type="ECO:0000313" key="18">
    <source>
        <dbReference type="EMBL" id="JAC05077.1"/>
    </source>
</evidence>
<evidence type="ECO:0000256" key="6">
    <source>
        <dbReference type="ARBA" id="ARBA00023315"/>
    </source>
</evidence>
<feature type="compositionally biased region" description="Polar residues" evidence="16">
    <location>
        <begin position="84"/>
        <end position="120"/>
    </location>
</feature>
<keyword evidence="4 18" id="KW-0808">Transferase</keyword>
<comment type="catalytic activity">
    <reaction evidence="9">
        <text>N-terminal L-methionyl-L-leucyl-[protein] + acetyl-CoA = N-terminal N(alpha)-acetyl-L-methionyl-L-leucyl-[protein] + CoA + H(+)</text>
        <dbReference type="Rhea" id="RHEA:50520"/>
        <dbReference type="Rhea" id="RHEA-COMP:12711"/>
        <dbReference type="Rhea" id="RHEA-COMP:12712"/>
        <dbReference type="ChEBI" id="CHEBI:15378"/>
        <dbReference type="ChEBI" id="CHEBI:57287"/>
        <dbReference type="ChEBI" id="CHEBI:57288"/>
        <dbReference type="ChEBI" id="CHEBI:133377"/>
        <dbReference type="ChEBI" id="CHEBI:133378"/>
        <dbReference type="EC" id="2.3.1.256"/>
    </reaction>
</comment>
<keyword evidence="5" id="KW-0539">Nucleus</keyword>
<evidence type="ECO:0000256" key="12">
    <source>
        <dbReference type="ARBA" id="ARBA00052477"/>
    </source>
</evidence>
<dbReference type="CTD" id="31079"/>
<dbReference type="GO" id="GO:0031417">
    <property type="term" value="C:NatC complex"/>
    <property type="evidence" value="ECO:0007669"/>
    <property type="project" value="UniProtKB-ARBA"/>
</dbReference>
<dbReference type="SUPFAM" id="SSF55729">
    <property type="entry name" value="Acyl-CoA N-acyltransferases (Nat)"/>
    <property type="match status" value="1"/>
</dbReference>
<dbReference type="InterPro" id="IPR000182">
    <property type="entry name" value="GNAT_dom"/>
</dbReference>
<dbReference type="FunFam" id="3.40.630.30:FF:000010">
    <property type="entry name" value="Putative N-alpha-acetyltransferase 30"/>
    <property type="match status" value="1"/>
</dbReference>
<feature type="domain" description="N-acetyltransferase" evidence="17">
    <location>
        <begin position="308"/>
        <end position="456"/>
    </location>
</feature>
<evidence type="ECO:0000256" key="14">
    <source>
        <dbReference type="ARBA" id="ARBA00076746"/>
    </source>
</evidence>
<comment type="catalytic activity">
    <reaction evidence="11">
        <text>N-terminal L-methionyl-L-phenylalanyl-[protein] + acetyl-CoA = N-terminal N(alpha)-acetyl-L-methionyl-L-phenylalanyl-[protein] + CoA + H(+)</text>
        <dbReference type="Rhea" id="RHEA:50528"/>
        <dbReference type="Rhea" id="RHEA-COMP:12715"/>
        <dbReference type="Rhea" id="RHEA-COMP:12716"/>
        <dbReference type="ChEBI" id="CHEBI:15378"/>
        <dbReference type="ChEBI" id="CHEBI:57287"/>
        <dbReference type="ChEBI" id="CHEBI:57288"/>
        <dbReference type="ChEBI" id="CHEBI:133382"/>
        <dbReference type="ChEBI" id="CHEBI:133383"/>
        <dbReference type="EC" id="2.3.1.256"/>
    </reaction>
</comment>
<evidence type="ECO:0000256" key="11">
    <source>
        <dbReference type="ARBA" id="ARBA00052362"/>
    </source>
</evidence>
<dbReference type="GeneID" id="101460665"/>
<dbReference type="InterPro" id="IPR016181">
    <property type="entry name" value="Acyl_CoA_acyltransferase"/>
</dbReference>
<reference evidence="18" key="1">
    <citation type="submission" date="2013-07" db="EMBL/GenBank/DDBJ databases">
        <authorList>
            <person name="Geib S."/>
        </authorList>
    </citation>
    <scope>NUCLEOTIDE SEQUENCE</scope>
</reference>